<evidence type="ECO:0000313" key="2">
    <source>
        <dbReference type="Proteomes" id="UP000233469"/>
    </source>
</evidence>
<comment type="caution">
    <text evidence="1">The sequence shown here is derived from an EMBL/GenBank/DDBJ whole genome shotgun (WGS) entry which is preliminary data.</text>
</comment>
<dbReference type="Proteomes" id="UP000233469">
    <property type="component" value="Unassembled WGS sequence"/>
</dbReference>
<protein>
    <recommendedName>
        <fullName evidence="3">Methyltransferase domain-containing protein</fullName>
    </recommendedName>
</protein>
<gene>
    <name evidence="1" type="ORF">RhiirC2_869403</name>
</gene>
<dbReference type="SUPFAM" id="SSF53335">
    <property type="entry name" value="S-adenosyl-L-methionine-dependent methyltransferases"/>
    <property type="match status" value="1"/>
</dbReference>
<dbReference type="VEuPathDB" id="FungiDB:FUN_015096"/>
<reference evidence="1 2" key="1">
    <citation type="submission" date="2016-04" db="EMBL/GenBank/DDBJ databases">
        <title>Genome analyses suggest a sexual origin of heterokaryosis in a supposedly ancient asexual fungus.</title>
        <authorList>
            <person name="Ropars J."/>
            <person name="Sedzielewska K."/>
            <person name="Noel J."/>
            <person name="Charron P."/>
            <person name="Farinelli L."/>
            <person name="Marton T."/>
            <person name="Kruger M."/>
            <person name="Pelin A."/>
            <person name="Brachmann A."/>
            <person name="Corradi N."/>
        </authorList>
    </citation>
    <scope>NUCLEOTIDE SEQUENCE [LARGE SCALE GENOMIC DNA]</scope>
    <source>
        <strain evidence="1 2">C2</strain>
    </source>
</reference>
<dbReference type="AlphaFoldDB" id="A0A2N1MRF1"/>
<accession>A0A2N1MRF1</accession>
<dbReference type="EMBL" id="LLXL01001492">
    <property type="protein sequence ID" value="PKK64203.1"/>
    <property type="molecule type" value="Genomic_DNA"/>
</dbReference>
<evidence type="ECO:0008006" key="3">
    <source>
        <dbReference type="Google" id="ProtNLM"/>
    </source>
</evidence>
<dbReference type="Gene3D" id="3.40.50.150">
    <property type="entry name" value="Vaccinia Virus protein VP39"/>
    <property type="match status" value="1"/>
</dbReference>
<organism evidence="1 2">
    <name type="scientific">Rhizophagus irregularis</name>
    <dbReference type="NCBI Taxonomy" id="588596"/>
    <lineage>
        <taxon>Eukaryota</taxon>
        <taxon>Fungi</taxon>
        <taxon>Fungi incertae sedis</taxon>
        <taxon>Mucoromycota</taxon>
        <taxon>Glomeromycotina</taxon>
        <taxon>Glomeromycetes</taxon>
        <taxon>Glomerales</taxon>
        <taxon>Glomeraceae</taxon>
        <taxon>Rhizophagus</taxon>
    </lineage>
</organism>
<evidence type="ECO:0000313" key="1">
    <source>
        <dbReference type="EMBL" id="PKK64203.1"/>
    </source>
</evidence>
<name>A0A2N1MRF1_9GLOM</name>
<reference evidence="1 2" key="2">
    <citation type="submission" date="2017-10" db="EMBL/GenBank/DDBJ databases">
        <title>Extensive intraspecific genome diversity in a model arbuscular mycorrhizal fungus.</title>
        <authorList>
            <person name="Chen E.C.H."/>
            <person name="Morin E."/>
            <person name="Baudet D."/>
            <person name="Noel J."/>
            <person name="Ndikumana S."/>
            <person name="Charron P."/>
            <person name="St-Onge C."/>
            <person name="Giorgi J."/>
            <person name="Grigoriev I.V."/>
            <person name="Roux C."/>
            <person name="Martin F.M."/>
            <person name="Corradi N."/>
        </authorList>
    </citation>
    <scope>NUCLEOTIDE SEQUENCE [LARGE SCALE GENOMIC DNA]</scope>
    <source>
        <strain evidence="1 2">C2</strain>
    </source>
</reference>
<proteinExistence type="predicted"/>
<dbReference type="InterPro" id="IPR029063">
    <property type="entry name" value="SAM-dependent_MTases_sf"/>
</dbReference>
<sequence>MMLIRSFFLKNTFQNNFSFLIEDNSIRGCKVLDVGCSPGTWLLELSNTYTSSQFIGLDMKPIYPQQEGNKIRWIYGSSRTIHYTVPDEAGPIFKNYMEERSRIFY</sequence>